<evidence type="ECO:0000259" key="2">
    <source>
        <dbReference type="Pfam" id="PF23636"/>
    </source>
</evidence>
<proteinExistence type="predicted"/>
<feature type="transmembrane region" description="Helical" evidence="1">
    <location>
        <begin position="100"/>
        <end position="116"/>
    </location>
</feature>
<accession>A0ABW2I1Y7</accession>
<keyword evidence="1" id="KW-0812">Transmembrane</keyword>
<feature type="transmembrane region" description="Helical" evidence="1">
    <location>
        <begin position="25"/>
        <end position="52"/>
    </location>
</feature>
<feature type="transmembrane region" description="Helical" evidence="1">
    <location>
        <begin position="72"/>
        <end position="93"/>
    </location>
</feature>
<evidence type="ECO:0000313" key="3">
    <source>
        <dbReference type="EMBL" id="MFC7278873.1"/>
    </source>
</evidence>
<keyword evidence="1" id="KW-1133">Transmembrane helix</keyword>
<dbReference type="RefSeq" id="WP_378975989.1">
    <property type="nucleotide sequence ID" value="NZ_JBHTBJ010000039.1"/>
</dbReference>
<keyword evidence="1" id="KW-0472">Membrane</keyword>
<dbReference type="EMBL" id="JBHTBJ010000039">
    <property type="protein sequence ID" value="MFC7278873.1"/>
    <property type="molecule type" value="Genomic_DNA"/>
</dbReference>
<feature type="domain" description="DUF7144" evidence="2">
    <location>
        <begin position="29"/>
        <end position="143"/>
    </location>
</feature>
<protein>
    <recommendedName>
        <fullName evidence="2">DUF7144 domain-containing protein</fullName>
    </recommendedName>
</protein>
<evidence type="ECO:0000313" key="4">
    <source>
        <dbReference type="Proteomes" id="UP001596548"/>
    </source>
</evidence>
<dbReference type="Pfam" id="PF23636">
    <property type="entry name" value="DUF7144"/>
    <property type="match status" value="1"/>
</dbReference>
<keyword evidence="4" id="KW-1185">Reference proteome</keyword>
<comment type="caution">
    <text evidence="3">The sequence shown here is derived from an EMBL/GenBank/DDBJ whole genome shotgun (WGS) entry which is preliminary data.</text>
</comment>
<dbReference type="Proteomes" id="UP001596548">
    <property type="component" value="Unassembled WGS sequence"/>
</dbReference>
<sequence>MSETQQRPLASDSTYAPRRPQATGWVGYVVFAGVMLMMLGGFQAIEGLVAIFKDEYYLVTRSGLLLTMDFTTWGWVHLILGLIAVGTGIGVLLGQTWARVTGIVIAVLSALANLAFLPAYPIWATIIIALDVLAIYALAVHGREVQY</sequence>
<reference evidence="4" key="1">
    <citation type="journal article" date="2019" name="Int. J. Syst. Evol. Microbiol.">
        <title>The Global Catalogue of Microorganisms (GCM) 10K type strain sequencing project: providing services to taxonomists for standard genome sequencing and annotation.</title>
        <authorList>
            <consortium name="The Broad Institute Genomics Platform"/>
            <consortium name="The Broad Institute Genome Sequencing Center for Infectious Disease"/>
            <person name="Wu L."/>
            <person name="Ma J."/>
        </authorList>
    </citation>
    <scope>NUCLEOTIDE SEQUENCE [LARGE SCALE GENOMIC DNA]</scope>
    <source>
        <strain evidence="4">XZYJT-10</strain>
    </source>
</reference>
<dbReference type="InterPro" id="IPR055568">
    <property type="entry name" value="DUF7144"/>
</dbReference>
<gene>
    <name evidence="3" type="ORF">ACFQS1_33330</name>
</gene>
<name>A0ABW2I1Y7_9ACTN</name>
<evidence type="ECO:0000256" key="1">
    <source>
        <dbReference type="SAM" id="Phobius"/>
    </source>
</evidence>
<organism evidence="3 4">
    <name type="scientific">Paractinoplanes rhizophilus</name>
    <dbReference type="NCBI Taxonomy" id="1416877"/>
    <lineage>
        <taxon>Bacteria</taxon>
        <taxon>Bacillati</taxon>
        <taxon>Actinomycetota</taxon>
        <taxon>Actinomycetes</taxon>
        <taxon>Micromonosporales</taxon>
        <taxon>Micromonosporaceae</taxon>
        <taxon>Paractinoplanes</taxon>
    </lineage>
</organism>
<feature type="transmembrane region" description="Helical" evidence="1">
    <location>
        <begin position="122"/>
        <end position="140"/>
    </location>
</feature>